<accession>A0AB39FDU0</accession>
<evidence type="ECO:0000313" key="2">
    <source>
        <dbReference type="EMBL" id="XDJ75984.1"/>
    </source>
</evidence>
<evidence type="ECO:0000313" key="1">
    <source>
        <dbReference type="EMBL" id="XDJ58166.1"/>
    </source>
</evidence>
<gene>
    <name evidence="1" type="ORF">ABRY90_13030</name>
    <name evidence="2" type="ORF">ABRZ10_07185</name>
</gene>
<dbReference type="RefSeq" id="WP_368648003.1">
    <property type="nucleotide sequence ID" value="NZ_CP158258.1"/>
</dbReference>
<reference evidence="2" key="1">
    <citation type="submission" date="2024-05" db="EMBL/GenBank/DDBJ databases">
        <authorList>
            <person name="Luo Y.-C."/>
            <person name="Nicholds J."/>
            <person name="Mortimer T."/>
            <person name="Maboni G."/>
        </authorList>
    </citation>
    <scope>NUCLEOTIDE SEQUENCE</scope>
    <source>
        <strain evidence="2">143769</strain>
        <strain evidence="1">148131</strain>
    </source>
</reference>
<proteinExistence type="predicted"/>
<name>A0AB39FDU0_9BURK</name>
<sequence length="96" mass="10419">MSTQHTPGPWAHRNGRIFAADRENLTIAHVARAADGDYSPANAHLIAAAPDMHEALKSIREYLSRCPPHSEDRTGAEWGRMMDLSGAALARAEGKS</sequence>
<dbReference type="EMBL" id="CP158258">
    <property type="protein sequence ID" value="XDJ58166.1"/>
    <property type="molecule type" value="Genomic_DNA"/>
</dbReference>
<dbReference type="EMBL" id="CP158265">
    <property type="protein sequence ID" value="XDJ75984.1"/>
    <property type="molecule type" value="Genomic_DNA"/>
</dbReference>
<protein>
    <submittedName>
        <fullName evidence="2">Uncharacterized protein</fullName>
    </submittedName>
</protein>
<organism evidence="2">
    <name type="scientific">Castellaniella ginsengisoli</name>
    <dbReference type="NCBI Taxonomy" id="546114"/>
    <lineage>
        <taxon>Bacteria</taxon>
        <taxon>Pseudomonadati</taxon>
        <taxon>Pseudomonadota</taxon>
        <taxon>Betaproteobacteria</taxon>
        <taxon>Burkholderiales</taxon>
        <taxon>Alcaligenaceae</taxon>
        <taxon>Castellaniella</taxon>
    </lineage>
</organism>
<dbReference type="AlphaFoldDB" id="A0AB39FDU0"/>